<reference evidence="2" key="1">
    <citation type="journal article" date="2025" name="Foods">
        <title>Unveiling the Microbial Signatures of Arabica Coffee Cherries: Insights into Ripeness Specific Diversity, Functional Traits, and Implications for Quality and Safety.</title>
        <authorList>
            <consortium name="RefSeq"/>
            <person name="Tenea G.N."/>
            <person name="Cifuentes V."/>
            <person name="Reyes P."/>
            <person name="Cevallos-Vallejos M."/>
        </authorList>
    </citation>
    <scope>NUCLEOTIDE SEQUENCE [LARGE SCALE GENOMIC DNA]</scope>
</reference>
<feature type="domain" description="DUF4283" evidence="1">
    <location>
        <begin position="26"/>
        <end position="105"/>
    </location>
</feature>
<dbReference type="InterPro" id="IPR040256">
    <property type="entry name" value="At4g02000-like"/>
</dbReference>
<dbReference type="PANTHER" id="PTHR31286:SF178">
    <property type="entry name" value="DUF4283 DOMAIN-CONTAINING PROTEIN"/>
    <property type="match status" value="1"/>
</dbReference>
<dbReference type="Pfam" id="PF14111">
    <property type="entry name" value="DUF4283"/>
    <property type="match status" value="1"/>
</dbReference>
<evidence type="ECO:0000313" key="2">
    <source>
        <dbReference type="Proteomes" id="UP001652660"/>
    </source>
</evidence>
<sequence length="178" mass="20231">MEKFALSEKELEGANLDVGDIHLGIKECQASLVGKIKGENMVNFVGMKNFVTAAWSYLGELSIMEPGPNLFQFVILGEEDRQRILAGEPWVIDSQLLVLRNWYDGIEEDESAFNLAPLWVQIWNLPVHWISKEIGRKIGRVFHEVREVIIPQVGGKEGRHLKMLLTVDISQPLLRVQL</sequence>
<keyword evidence="2" id="KW-1185">Reference proteome</keyword>
<gene>
    <name evidence="3" type="primary">LOC113696858</name>
</gene>
<reference evidence="3" key="2">
    <citation type="submission" date="2025-08" db="UniProtKB">
        <authorList>
            <consortium name="RefSeq"/>
        </authorList>
    </citation>
    <scope>IDENTIFICATION</scope>
    <source>
        <tissue evidence="3">Leaves</tissue>
    </source>
</reference>
<organism evidence="2 3">
    <name type="scientific">Coffea arabica</name>
    <name type="common">Arabian coffee</name>
    <dbReference type="NCBI Taxonomy" id="13443"/>
    <lineage>
        <taxon>Eukaryota</taxon>
        <taxon>Viridiplantae</taxon>
        <taxon>Streptophyta</taxon>
        <taxon>Embryophyta</taxon>
        <taxon>Tracheophyta</taxon>
        <taxon>Spermatophyta</taxon>
        <taxon>Magnoliopsida</taxon>
        <taxon>eudicotyledons</taxon>
        <taxon>Gunneridae</taxon>
        <taxon>Pentapetalae</taxon>
        <taxon>asterids</taxon>
        <taxon>lamiids</taxon>
        <taxon>Gentianales</taxon>
        <taxon>Rubiaceae</taxon>
        <taxon>Ixoroideae</taxon>
        <taxon>Gardenieae complex</taxon>
        <taxon>Bertiereae - Coffeeae clade</taxon>
        <taxon>Coffeeae</taxon>
        <taxon>Coffea</taxon>
    </lineage>
</organism>
<dbReference type="OrthoDB" id="1750606at2759"/>
<dbReference type="GeneID" id="113696858"/>
<evidence type="ECO:0000259" key="1">
    <source>
        <dbReference type="Pfam" id="PF14111"/>
    </source>
</evidence>
<protein>
    <recommendedName>
        <fullName evidence="1">DUF4283 domain-containing protein</fullName>
    </recommendedName>
</protein>
<accession>A0A6P6T146</accession>
<evidence type="ECO:0000313" key="3">
    <source>
        <dbReference type="RefSeq" id="XP_027072044.1"/>
    </source>
</evidence>
<dbReference type="AlphaFoldDB" id="A0A6P6T146"/>
<dbReference type="PANTHER" id="PTHR31286">
    <property type="entry name" value="GLYCINE-RICH CELL WALL STRUCTURAL PROTEIN 1.8-LIKE"/>
    <property type="match status" value="1"/>
</dbReference>
<proteinExistence type="predicted"/>
<dbReference type="InterPro" id="IPR025558">
    <property type="entry name" value="DUF4283"/>
</dbReference>
<dbReference type="Proteomes" id="UP001652660">
    <property type="component" value="Chromosome 6e"/>
</dbReference>
<dbReference type="RefSeq" id="XP_027072044.1">
    <property type="nucleotide sequence ID" value="XM_027216243.1"/>
</dbReference>
<name>A0A6P6T146_COFAR</name>